<dbReference type="InterPro" id="IPR008613">
    <property type="entry name" value="Excalibur_Ca-bd_domain"/>
</dbReference>
<feature type="compositionally biased region" description="Basic and acidic residues" evidence="1">
    <location>
        <begin position="145"/>
        <end position="155"/>
    </location>
</feature>
<feature type="region of interest" description="Disordered" evidence="1">
    <location>
        <begin position="87"/>
        <end position="178"/>
    </location>
</feature>
<evidence type="ECO:0000259" key="3">
    <source>
        <dbReference type="SMART" id="SM00894"/>
    </source>
</evidence>
<dbReference type="Pfam" id="PF05901">
    <property type="entry name" value="Excalibur"/>
    <property type="match status" value="1"/>
</dbReference>
<dbReference type="SMART" id="SM00894">
    <property type="entry name" value="Excalibur"/>
    <property type="match status" value="1"/>
</dbReference>
<reference evidence="4 5" key="1">
    <citation type="submission" date="2018-06" db="EMBL/GenBank/DDBJ databases">
        <authorList>
            <consortium name="Pathogen Informatics"/>
            <person name="Doyle S."/>
        </authorList>
    </citation>
    <scope>NUCLEOTIDE SEQUENCE [LARGE SCALE GENOMIC DNA]</scope>
    <source>
        <strain evidence="4 5">NCTC10254</strain>
    </source>
</reference>
<evidence type="ECO:0000256" key="2">
    <source>
        <dbReference type="SAM" id="Phobius"/>
    </source>
</evidence>
<proteinExistence type="predicted"/>
<keyword evidence="4" id="KW-0449">Lipoprotein</keyword>
<accession>A0A8B4H9R9</accession>
<feature type="domain" description="Excalibur calcium-binding" evidence="3">
    <location>
        <begin position="183"/>
        <end position="219"/>
    </location>
</feature>
<dbReference type="AlphaFoldDB" id="A0A8B4H9R9"/>
<evidence type="ECO:0000256" key="1">
    <source>
        <dbReference type="SAM" id="MobiDB-lite"/>
    </source>
</evidence>
<dbReference type="Proteomes" id="UP000249886">
    <property type="component" value="Unassembled WGS sequence"/>
</dbReference>
<keyword evidence="2" id="KW-1133">Transmembrane helix</keyword>
<dbReference type="EMBL" id="UARK01000031">
    <property type="protein sequence ID" value="SPW31393.1"/>
    <property type="molecule type" value="Genomic_DNA"/>
</dbReference>
<keyword evidence="2" id="KW-0812">Transmembrane</keyword>
<feature type="compositionally biased region" description="Basic and acidic residues" evidence="1">
    <location>
        <begin position="208"/>
        <end position="220"/>
    </location>
</feature>
<comment type="caution">
    <text evidence="4">The sequence shown here is derived from an EMBL/GenBank/DDBJ whole genome shotgun (WGS) entry which is preliminary data.</text>
</comment>
<name>A0A8B4H9R9_9CORY</name>
<evidence type="ECO:0000313" key="5">
    <source>
        <dbReference type="Proteomes" id="UP000249886"/>
    </source>
</evidence>
<evidence type="ECO:0000313" key="4">
    <source>
        <dbReference type="EMBL" id="SPW31393.1"/>
    </source>
</evidence>
<gene>
    <name evidence="4" type="ORF">NCTC10254_02144</name>
</gene>
<protein>
    <submittedName>
        <fullName evidence="4">Lipoprotein</fullName>
    </submittedName>
</protein>
<sequence length="220" mass="23137">MVATTNTVSQIIKTILAIIGIVFGGLLILGGLIDRAAWPFLVGSAFLGPAVWWFVTEPGQRRWKAVIPSALLSFFVGAGMAPSTKQEQPAAAVMATPSSSSAPTTTKKTTTSRPTTTSRTTTATTTSASPTTSTVVSQEQVVSDNHTDHYVRDPEPAPVIVPEPEYPPAPAPEPETAPAQNVYYPNCKAAKAAGAAPLYQGEPGYRPGLDRDQDGVACER</sequence>
<feature type="transmembrane region" description="Helical" evidence="2">
    <location>
        <begin position="36"/>
        <end position="55"/>
    </location>
</feature>
<dbReference type="GeneID" id="84575358"/>
<dbReference type="RefSeq" id="WP_005527541.1">
    <property type="nucleotide sequence ID" value="NZ_CP050134.2"/>
</dbReference>
<feature type="transmembrane region" description="Helical" evidence="2">
    <location>
        <begin position="12"/>
        <end position="30"/>
    </location>
</feature>
<feature type="compositionally biased region" description="Pro residues" evidence="1">
    <location>
        <begin position="156"/>
        <end position="175"/>
    </location>
</feature>
<keyword evidence="2" id="KW-0472">Membrane</keyword>
<feature type="compositionally biased region" description="Low complexity" evidence="1">
    <location>
        <begin position="95"/>
        <end position="143"/>
    </location>
</feature>
<organism evidence="4 5">
    <name type="scientific">Corynebacterium matruchotii</name>
    <dbReference type="NCBI Taxonomy" id="43768"/>
    <lineage>
        <taxon>Bacteria</taxon>
        <taxon>Bacillati</taxon>
        <taxon>Actinomycetota</taxon>
        <taxon>Actinomycetes</taxon>
        <taxon>Mycobacteriales</taxon>
        <taxon>Corynebacteriaceae</taxon>
        <taxon>Corynebacterium</taxon>
    </lineage>
</organism>
<feature type="region of interest" description="Disordered" evidence="1">
    <location>
        <begin position="198"/>
        <end position="220"/>
    </location>
</feature>